<keyword evidence="3" id="KW-1185">Reference proteome</keyword>
<reference evidence="2" key="1">
    <citation type="submission" date="2021-03" db="EMBL/GenBank/DDBJ databases">
        <title>Draft genome sequence of rust myrtle Austropuccinia psidii MF-1, a brazilian biotype.</title>
        <authorList>
            <person name="Quecine M.C."/>
            <person name="Pachon D.M.R."/>
            <person name="Bonatelli M.L."/>
            <person name="Correr F.H."/>
            <person name="Franceschini L.M."/>
            <person name="Leite T.F."/>
            <person name="Margarido G.R.A."/>
            <person name="Almeida C.A."/>
            <person name="Ferrarezi J.A."/>
            <person name="Labate C.A."/>
        </authorList>
    </citation>
    <scope>NUCLEOTIDE SEQUENCE</scope>
    <source>
        <strain evidence="2">MF-1</strain>
    </source>
</reference>
<accession>A0A9Q3PY24</accession>
<dbReference type="EMBL" id="AVOT02102517">
    <property type="protein sequence ID" value="MBW0578299.1"/>
    <property type="molecule type" value="Genomic_DNA"/>
</dbReference>
<dbReference type="Proteomes" id="UP000765509">
    <property type="component" value="Unassembled WGS sequence"/>
</dbReference>
<evidence type="ECO:0000313" key="2">
    <source>
        <dbReference type="EMBL" id="MBW0578299.1"/>
    </source>
</evidence>
<comment type="caution">
    <text evidence="2">The sequence shown here is derived from an EMBL/GenBank/DDBJ whole genome shotgun (WGS) entry which is preliminary data.</text>
</comment>
<organism evidence="2 3">
    <name type="scientific">Austropuccinia psidii MF-1</name>
    <dbReference type="NCBI Taxonomy" id="1389203"/>
    <lineage>
        <taxon>Eukaryota</taxon>
        <taxon>Fungi</taxon>
        <taxon>Dikarya</taxon>
        <taxon>Basidiomycota</taxon>
        <taxon>Pucciniomycotina</taxon>
        <taxon>Pucciniomycetes</taxon>
        <taxon>Pucciniales</taxon>
        <taxon>Sphaerophragmiaceae</taxon>
        <taxon>Austropuccinia</taxon>
    </lineage>
</organism>
<dbReference type="InterPro" id="IPR054722">
    <property type="entry name" value="PolX-like_BBD"/>
</dbReference>
<feature type="domain" description="Retrovirus-related Pol polyprotein from transposon TNT 1-94-like beta-barrel" evidence="1">
    <location>
        <begin position="69"/>
        <end position="145"/>
    </location>
</feature>
<gene>
    <name evidence="2" type="ORF">O181_118014</name>
</gene>
<sequence length="201" mass="23044">MKVLRACVAYNSFHACRLTLVKSHAPKKCWQLNPELRSERRTKEAWSNFTLAQALLTQKGNKLTITSLVLDTGEANYMFNDKHFFSLISPCSTKISTGCNKSSLKAEAIRTAKIIDRQGKTWNLHNSLYVTALTTNLLSLTHLATSETRIKKEEGHYEFYLDKEIMPSFICSITNSVLETKIQLPKNQCYHTKHCSQPWHY</sequence>
<evidence type="ECO:0000313" key="3">
    <source>
        <dbReference type="Proteomes" id="UP000765509"/>
    </source>
</evidence>
<name>A0A9Q3PY24_9BASI</name>
<dbReference type="OrthoDB" id="413361at2759"/>
<dbReference type="AlphaFoldDB" id="A0A9Q3PY24"/>
<dbReference type="Pfam" id="PF22936">
    <property type="entry name" value="Pol_BBD"/>
    <property type="match status" value="1"/>
</dbReference>
<evidence type="ECO:0000259" key="1">
    <source>
        <dbReference type="Pfam" id="PF22936"/>
    </source>
</evidence>
<proteinExistence type="predicted"/>
<protein>
    <recommendedName>
        <fullName evidence="1">Retrovirus-related Pol polyprotein from transposon TNT 1-94-like beta-barrel domain-containing protein</fullName>
    </recommendedName>
</protein>